<evidence type="ECO:0000256" key="2">
    <source>
        <dbReference type="ARBA" id="ARBA00022490"/>
    </source>
</evidence>
<keyword evidence="2 5" id="KW-0963">Cytoplasm</keyword>
<dbReference type="OrthoDB" id="10267031at2759"/>
<evidence type="ECO:0000256" key="5">
    <source>
        <dbReference type="HAMAP-Rule" id="MF_03012"/>
    </source>
</evidence>
<dbReference type="HAMAP" id="MF_03012">
    <property type="entry name" value="eIF3m"/>
    <property type="match status" value="1"/>
</dbReference>
<comment type="subcellular location">
    <subcellularLocation>
        <location evidence="5">Cytoplasm</location>
    </subcellularLocation>
</comment>
<name>A0A0K9PF32_ZOSMR</name>
<dbReference type="PROSITE" id="PS50250">
    <property type="entry name" value="PCI"/>
    <property type="match status" value="1"/>
</dbReference>
<comment type="similarity">
    <text evidence="1">Belongs to the CSN7/EIF3M family. CSN7 subfamily.</text>
</comment>
<dbReference type="GO" id="GO:0001732">
    <property type="term" value="P:formation of cytoplasmic translation initiation complex"/>
    <property type="evidence" value="ECO:0007669"/>
    <property type="project" value="UniProtKB-UniRule"/>
</dbReference>
<dbReference type="GO" id="GO:0002183">
    <property type="term" value="P:cytoplasmic translational initiation"/>
    <property type="evidence" value="ECO:0000318"/>
    <property type="project" value="GO_Central"/>
</dbReference>
<dbReference type="PANTHER" id="PTHR15350">
    <property type="entry name" value="COP9 SIGNALOSOME COMPLEX SUBUNIT 7/DENDRITIC CELL PROTEIN GA17"/>
    <property type="match status" value="1"/>
</dbReference>
<dbReference type="InterPro" id="IPR040750">
    <property type="entry name" value="eIF3m_C_helix"/>
</dbReference>
<keyword evidence="3 5" id="KW-0396">Initiation factor</keyword>
<sequence>MTTIVQTSEEDPFLSVVRFAAEISWQDAGPEVSEPQVDTLCMEAQDCIVNGRWLDLVSLMLTSADLVFTKVSDKDLECLFTVICNLVTRSASLDEALEMAKLISTKIAQHPTDKPALCLKFLFTLYNLLEDPYSKFYVFKKALDFSIIGKVTDNIIPSLKRIDSFLKEWKIETLDQRSLFLSIIYISKDNKSFSKDSFTFLTKYLATFSKEDAQISDAKPEAVNAIIEFVKTPAMFQCDLLDLPAVQQLENDEKYAPVYQLLDIFLTQRLNAYIDFQAANTSLLKNYGLVHEYCVTKMRLLTLIDLSSGQSGVIPYSVIKDSLQISDDEVEFWVVQAISAKLLDCKMDQMNEIVLVSRYTDRLFGPSQWQVLRSKLGKWRDNISNVVGTIQANKLSEDSPVALPGVVTN</sequence>
<dbReference type="GO" id="GO:0071541">
    <property type="term" value="C:eukaryotic translation initiation factor 3 complex, eIF3m"/>
    <property type="evidence" value="ECO:0007669"/>
    <property type="project" value="UniProtKB-UniRule"/>
</dbReference>
<comment type="subunit">
    <text evidence="5">Component of the eukaryotic translation initiation factor 3 (eIF-3) complex.</text>
</comment>
<keyword evidence="8" id="KW-1185">Reference proteome</keyword>
<dbReference type="InterPro" id="IPR045237">
    <property type="entry name" value="COPS7/eIF3m"/>
</dbReference>
<dbReference type="SMART" id="SM00088">
    <property type="entry name" value="PINT"/>
    <property type="match status" value="1"/>
</dbReference>
<evidence type="ECO:0000256" key="4">
    <source>
        <dbReference type="ARBA" id="ARBA00022917"/>
    </source>
</evidence>
<dbReference type="AlphaFoldDB" id="A0A0K9PF32"/>
<dbReference type="InterPro" id="IPR036390">
    <property type="entry name" value="WH_DNA-bd_sf"/>
</dbReference>
<proteinExistence type="inferred from homology"/>
<comment type="caution">
    <text evidence="7">The sequence shown here is derived from an EMBL/GenBank/DDBJ whole genome shotgun (WGS) entry which is preliminary data.</text>
</comment>
<dbReference type="OMA" id="VCLKALW"/>
<dbReference type="GO" id="GO:0003743">
    <property type="term" value="F:translation initiation factor activity"/>
    <property type="evidence" value="ECO:0007669"/>
    <property type="project" value="UniProtKB-UniRule"/>
</dbReference>
<dbReference type="Pfam" id="PF18005">
    <property type="entry name" value="eIF3m_C_helix"/>
    <property type="match status" value="1"/>
</dbReference>
<evidence type="ECO:0000313" key="8">
    <source>
        <dbReference type="Proteomes" id="UP000036987"/>
    </source>
</evidence>
<accession>A0A0K9PF32</accession>
<dbReference type="STRING" id="29655.A0A0K9PF32"/>
<evidence type="ECO:0000313" key="7">
    <source>
        <dbReference type="EMBL" id="KMZ66857.1"/>
    </source>
</evidence>
<dbReference type="InterPro" id="IPR027528">
    <property type="entry name" value="eIF3m"/>
</dbReference>
<dbReference type="Pfam" id="PF01399">
    <property type="entry name" value="PCI"/>
    <property type="match status" value="1"/>
</dbReference>
<dbReference type="Proteomes" id="UP000036987">
    <property type="component" value="Unassembled WGS sequence"/>
</dbReference>
<evidence type="ECO:0000256" key="3">
    <source>
        <dbReference type="ARBA" id="ARBA00022540"/>
    </source>
</evidence>
<organism evidence="7 8">
    <name type="scientific">Zostera marina</name>
    <name type="common">Eelgrass</name>
    <dbReference type="NCBI Taxonomy" id="29655"/>
    <lineage>
        <taxon>Eukaryota</taxon>
        <taxon>Viridiplantae</taxon>
        <taxon>Streptophyta</taxon>
        <taxon>Embryophyta</taxon>
        <taxon>Tracheophyta</taxon>
        <taxon>Spermatophyta</taxon>
        <taxon>Magnoliopsida</taxon>
        <taxon>Liliopsida</taxon>
        <taxon>Zosteraceae</taxon>
        <taxon>Zostera</taxon>
    </lineage>
</organism>
<comment type="similarity">
    <text evidence="5">Belongs to the eIF-3 subunit M family.</text>
</comment>
<dbReference type="GO" id="GO:0016282">
    <property type="term" value="C:eukaryotic 43S preinitiation complex"/>
    <property type="evidence" value="ECO:0007669"/>
    <property type="project" value="UniProtKB-UniRule"/>
</dbReference>
<dbReference type="GO" id="GO:0005852">
    <property type="term" value="C:eukaryotic translation initiation factor 3 complex"/>
    <property type="evidence" value="ECO:0000318"/>
    <property type="project" value="GO_Central"/>
</dbReference>
<gene>
    <name evidence="7" type="ORF">ZOSMA_287G00200</name>
</gene>
<evidence type="ECO:0000256" key="1">
    <source>
        <dbReference type="ARBA" id="ARBA00008482"/>
    </source>
</evidence>
<dbReference type="InterPro" id="IPR000717">
    <property type="entry name" value="PCI_dom"/>
</dbReference>
<dbReference type="EMBL" id="LFYR01000955">
    <property type="protein sequence ID" value="KMZ66857.1"/>
    <property type="molecule type" value="Genomic_DNA"/>
</dbReference>
<dbReference type="GO" id="GO:0033290">
    <property type="term" value="C:eukaryotic 48S preinitiation complex"/>
    <property type="evidence" value="ECO:0007669"/>
    <property type="project" value="UniProtKB-UniRule"/>
</dbReference>
<dbReference type="PANTHER" id="PTHR15350:SF2">
    <property type="entry name" value="EUKARYOTIC TRANSLATION INITIATION FACTOR 3 SUBUNIT M"/>
    <property type="match status" value="1"/>
</dbReference>
<protein>
    <recommendedName>
        <fullName evidence="5">Eukaryotic translation initiation factor 3 subunit M</fullName>
        <shortName evidence="5">eIF3m</shortName>
    </recommendedName>
</protein>
<reference evidence="8" key="1">
    <citation type="journal article" date="2016" name="Nature">
        <title>The genome of the seagrass Zostera marina reveals angiosperm adaptation to the sea.</title>
        <authorList>
            <person name="Olsen J.L."/>
            <person name="Rouze P."/>
            <person name="Verhelst B."/>
            <person name="Lin Y.-C."/>
            <person name="Bayer T."/>
            <person name="Collen J."/>
            <person name="Dattolo E."/>
            <person name="De Paoli E."/>
            <person name="Dittami S."/>
            <person name="Maumus F."/>
            <person name="Michel G."/>
            <person name="Kersting A."/>
            <person name="Lauritano C."/>
            <person name="Lohaus R."/>
            <person name="Toepel M."/>
            <person name="Tonon T."/>
            <person name="Vanneste K."/>
            <person name="Amirebrahimi M."/>
            <person name="Brakel J."/>
            <person name="Bostroem C."/>
            <person name="Chovatia M."/>
            <person name="Grimwood J."/>
            <person name="Jenkins J.W."/>
            <person name="Jueterbock A."/>
            <person name="Mraz A."/>
            <person name="Stam W.T."/>
            <person name="Tice H."/>
            <person name="Bornberg-Bauer E."/>
            <person name="Green P.J."/>
            <person name="Pearson G.A."/>
            <person name="Procaccini G."/>
            <person name="Duarte C.M."/>
            <person name="Schmutz J."/>
            <person name="Reusch T.B.H."/>
            <person name="Van de Peer Y."/>
        </authorList>
    </citation>
    <scope>NUCLEOTIDE SEQUENCE [LARGE SCALE GENOMIC DNA]</scope>
    <source>
        <strain evidence="8">cv. Finnish</strain>
    </source>
</reference>
<keyword evidence="4 5" id="KW-0648">Protein biosynthesis</keyword>
<feature type="domain" description="PCI" evidence="6">
    <location>
        <begin position="193"/>
        <end position="361"/>
    </location>
</feature>
<dbReference type="SUPFAM" id="SSF46785">
    <property type="entry name" value="Winged helix' DNA-binding domain"/>
    <property type="match status" value="1"/>
</dbReference>
<evidence type="ECO:0000259" key="6">
    <source>
        <dbReference type="PROSITE" id="PS50250"/>
    </source>
</evidence>
<comment type="function">
    <text evidence="5">Component of the eukaryotic translation initiation factor 3 (eIF-3) complex, which is involved in protein synthesis of a specialized repertoire of mRNAs and, together with other initiation factors, stimulates binding of mRNA and methionyl-tRNAi to the 40S ribosome. The eIF-3 complex specifically targets and initiates translation of a subset of mRNAs involved in cell proliferation.</text>
</comment>